<evidence type="ECO:0000313" key="10">
    <source>
        <dbReference type="EMBL" id="OCL14977.1"/>
    </source>
</evidence>
<dbReference type="GO" id="GO:0006906">
    <property type="term" value="P:vesicle fusion"/>
    <property type="evidence" value="ECO:0007669"/>
    <property type="project" value="TreeGrafter"/>
</dbReference>
<dbReference type="EMBL" id="KV748499">
    <property type="protein sequence ID" value="OCL14977.1"/>
    <property type="molecule type" value="Genomic_DNA"/>
</dbReference>
<dbReference type="PROSITE" id="PS50192">
    <property type="entry name" value="T_SNARE"/>
    <property type="match status" value="1"/>
</dbReference>
<dbReference type="PANTHER" id="PTHR19957">
    <property type="entry name" value="SYNTAXIN"/>
    <property type="match status" value="1"/>
</dbReference>
<dbReference type="Pfam" id="PF00804">
    <property type="entry name" value="Syntaxin"/>
    <property type="match status" value="1"/>
</dbReference>
<keyword evidence="6" id="KW-0175">Coiled coil</keyword>
<dbReference type="CDD" id="cd15849">
    <property type="entry name" value="SNARE_Sso1"/>
    <property type="match status" value="1"/>
</dbReference>
<dbReference type="OrthoDB" id="10255013at2759"/>
<feature type="compositionally biased region" description="Low complexity" evidence="7">
    <location>
        <begin position="1"/>
        <end position="17"/>
    </location>
</feature>
<dbReference type="Proteomes" id="UP000250140">
    <property type="component" value="Unassembled WGS sequence"/>
</dbReference>
<dbReference type="GO" id="GO:0005886">
    <property type="term" value="C:plasma membrane"/>
    <property type="evidence" value="ECO:0007669"/>
    <property type="project" value="TreeGrafter"/>
</dbReference>
<organism evidence="10 11">
    <name type="scientific">Glonium stellatum</name>
    <dbReference type="NCBI Taxonomy" id="574774"/>
    <lineage>
        <taxon>Eukaryota</taxon>
        <taxon>Fungi</taxon>
        <taxon>Dikarya</taxon>
        <taxon>Ascomycota</taxon>
        <taxon>Pezizomycotina</taxon>
        <taxon>Dothideomycetes</taxon>
        <taxon>Pleosporomycetidae</taxon>
        <taxon>Gloniales</taxon>
        <taxon>Gloniaceae</taxon>
        <taxon>Glonium</taxon>
    </lineage>
</organism>
<evidence type="ECO:0000256" key="4">
    <source>
        <dbReference type="ARBA" id="ARBA00022989"/>
    </source>
</evidence>
<dbReference type="Pfam" id="PF05739">
    <property type="entry name" value="SNARE"/>
    <property type="match status" value="1"/>
</dbReference>
<dbReference type="GO" id="GO:0006886">
    <property type="term" value="P:intracellular protein transport"/>
    <property type="evidence" value="ECO:0007669"/>
    <property type="project" value="TreeGrafter"/>
</dbReference>
<evidence type="ECO:0000259" key="9">
    <source>
        <dbReference type="PROSITE" id="PS50192"/>
    </source>
</evidence>
<dbReference type="GO" id="GO:0006887">
    <property type="term" value="P:exocytosis"/>
    <property type="evidence" value="ECO:0007669"/>
    <property type="project" value="TreeGrafter"/>
</dbReference>
<evidence type="ECO:0000256" key="2">
    <source>
        <dbReference type="ARBA" id="ARBA00009063"/>
    </source>
</evidence>
<dbReference type="SMART" id="SM00503">
    <property type="entry name" value="SynN"/>
    <property type="match status" value="1"/>
</dbReference>
<comment type="subcellular location">
    <subcellularLocation>
        <location evidence="1">Membrane</location>
        <topology evidence="1">Single-pass type IV membrane protein</topology>
    </subcellularLocation>
</comment>
<dbReference type="AlphaFoldDB" id="A0A8E2FD33"/>
<dbReference type="PANTHER" id="PTHR19957:SF307">
    <property type="entry name" value="PROTEIN SSO1-RELATED"/>
    <property type="match status" value="1"/>
</dbReference>
<keyword evidence="3 8" id="KW-0812">Transmembrane</keyword>
<comment type="similarity">
    <text evidence="2">Belongs to the syntaxin family.</text>
</comment>
<dbReference type="GO" id="GO:0048278">
    <property type="term" value="P:vesicle docking"/>
    <property type="evidence" value="ECO:0007669"/>
    <property type="project" value="TreeGrafter"/>
</dbReference>
<name>A0A8E2FD33_9PEZI</name>
<dbReference type="InterPro" id="IPR006011">
    <property type="entry name" value="Syntaxin_N"/>
</dbReference>
<dbReference type="InterPro" id="IPR010989">
    <property type="entry name" value="SNARE"/>
</dbReference>
<dbReference type="Gene3D" id="1.20.58.70">
    <property type="match status" value="1"/>
</dbReference>
<evidence type="ECO:0000256" key="8">
    <source>
        <dbReference type="SAM" id="Phobius"/>
    </source>
</evidence>
<evidence type="ECO:0000256" key="7">
    <source>
        <dbReference type="SAM" id="MobiDB-lite"/>
    </source>
</evidence>
<keyword evidence="5 8" id="KW-0472">Membrane</keyword>
<accession>A0A8E2FD33</accession>
<reference evidence="10 11" key="1">
    <citation type="journal article" date="2016" name="Nat. Commun.">
        <title>Ectomycorrhizal ecology is imprinted in the genome of the dominant symbiotic fungus Cenococcum geophilum.</title>
        <authorList>
            <consortium name="DOE Joint Genome Institute"/>
            <person name="Peter M."/>
            <person name="Kohler A."/>
            <person name="Ohm R.A."/>
            <person name="Kuo A."/>
            <person name="Krutzmann J."/>
            <person name="Morin E."/>
            <person name="Arend M."/>
            <person name="Barry K.W."/>
            <person name="Binder M."/>
            <person name="Choi C."/>
            <person name="Clum A."/>
            <person name="Copeland A."/>
            <person name="Grisel N."/>
            <person name="Haridas S."/>
            <person name="Kipfer T."/>
            <person name="LaButti K."/>
            <person name="Lindquist E."/>
            <person name="Lipzen A."/>
            <person name="Maire R."/>
            <person name="Meier B."/>
            <person name="Mihaltcheva S."/>
            <person name="Molinier V."/>
            <person name="Murat C."/>
            <person name="Poggeler S."/>
            <person name="Quandt C.A."/>
            <person name="Sperisen C."/>
            <person name="Tritt A."/>
            <person name="Tisserant E."/>
            <person name="Crous P.W."/>
            <person name="Henrissat B."/>
            <person name="Nehls U."/>
            <person name="Egli S."/>
            <person name="Spatafora J.W."/>
            <person name="Grigoriev I.V."/>
            <person name="Martin F.M."/>
        </authorList>
    </citation>
    <scope>NUCLEOTIDE SEQUENCE [LARGE SCALE GENOMIC DNA]</scope>
    <source>
        <strain evidence="10 11">CBS 207.34</strain>
    </source>
</reference>
<feature type="domain" description="T-SNARE coiled-coil homology" evidence="9">
    <location>
        <begin position="244"/>
        <end position="306"/>
    </location>
</feature>
<feature type="transmembrane region" description="Helical" evidence="8">
    <location>
        <begin position="318"/>
        <end position="341"/>
    </location>
</feature>
<evidence type="ECO:0000256" key="1">
    <source>
        <dbReference type="ARBA" id="ARBA00004211"/>
    </source>
</evidence>
<feature type="region of interest" description="Disordered" evidence="7">
    <location>
        <begin position="1"/>
        <end position="85"/>
    </location>
</feature>
<evidence type="ECO:0000256" key="3">
    <source>
        <dbReference type="ARBA" id="ARBA00022692"/>
    </source>
</evidence>
<gene>
    <name evidence="10" type="ORF">AOQ84DRAFT_162461</name>
</gene>
<feature type="compositionally biased region" description="Polar residues" evidence="7">
    <location>
        <begin position="22"/>
        <end position="32"/>
    </location>
</feature>
<dbReference type="GO" id="GO:0012505">
    <property type="term" value="C:endomembrane system"/>
    <property type="evidence" value="ECO:0007669"/>
    <property type="project" value="TreeGrafter"/>
</dbReference>
<protein>
    <submittedName>
        <fullName evidence="10">t-SNARE</fullName>
    </submittedName>
</protein>
<feature type="compositionally biased region" description="Polar residues" evidence="7">
    <location>
        <begin position="60"/>
        <end position="72"/>
    </location>
</feature>
<dbReference type="InterPro" id="IPR000727">
    <property type="entry name" value="T_SNARE_dom"/>
</dbReference>
<keyword evidence="4 8" id="KW-1133">Transmembrane helix</keyword>
<evidence type="ECO:0000313" key="11">
    <source>
        <dbReference type="Proteomes" id="UP000250140"/>
    </source>
</evidence>
<dbReference type="GO" id="GO:0000149">
    <property type="term" value="F:SNARE binding"/>
    <property type="evidence" value="ECO:0007669"/>
    <property type="project" value="TreeGrafter"/>
</dbReference>
<proteinExistence type="inferred from homology"/>
<dbReference type="SUPFAM" id="SSF47661">
    <property type="entry name" value="t-snare proteins"/>
    <property type="match status" value="1"/>
</dbReference>
<sequence>MSYGGYQQYGGNPYGQTGESGYGTSNPYSQGNDEGGYGAPNPYGAPQEQAPSHPPPLNHQEASNYSQGSHYSTPAAPLPSQPSAPLSQADFLARVEGTKSRIAQLTTNISSIANIHQRMLASTDSSASAQLENIVTQTQIQNTGIKDEIKFLEKDAARTPESTFKGTQIANLKRTFKKQLEDYQKEEQDYERRYRDAIARQFRIVNPDATEAEVNEAANANWGDEGVFQTALKSNRSGQASSVLGAVRARHNDIVQIEKTLGELALLFEQLNEAVVYQQEAVTETENQTARVKDDTENANTQLDKGIASARRARKLKWWTLLTVLAIIIILGLVLGLYFGLHNNNSSKSSNNGA</sequence>
<feature type="coiled-coil region" evidence="6">
    <location>
        <begin position="169"/>
        <end position="200"/>
    </location>
</feature>
<dbReference type="InterPro" id="IPR045242">
    <property type="entry name" value="Syntaxin"/>
</dbReference>
<dbReference type="GO" id="GO:0031201">
    <property type="term" value="C:SNARE complex"/>
    <property type="evidence" value="ECO:0007669"/>
    <property type="project" value="TreeGrafter"/>
</dbReference>
<dbReference type="GO" id="GO:0005484">
    <property type="term" value="F:SNAP receptor activity"/>
    <property type="evidence" value="ECO:0007669"/>
    <property type="project" value="TreeGrafter"/>
</dbReference>
<evidence type="ECO:0000256" key="6">
    <source>
        <dbReference type="SAM" id="Coils"/>
    </source>
</evidence>
<keyword evidence="11" id="KW-1185">Reference proteome</keyword>
<evidence type="ECO:0000256" key="5">
    <source>
        <dbReference type="ARBA" id="ARBA00023136"/>
    </source>
</evidence>